<sequence>MRRASGFQQQSYGMRQEAQQQSYSMLQEAAWHSKDDYRNNHISAFSGVQIVPSSCLNSQLLKHNLMFDGTQALQLHDGSWHAQNMNQNGWCGSGSYNHASGAKKLMPLIGVTNASQFPQGAVFNNAMENVECETIFHEVHVPATMRVQEMRFERSVWGNHDGLQYCHGFDDNVRWKRNEGWKSEWLSKGA</sequence>
<dbReference type="Gramene" id="VVA13332">
    <property type="protein sequence ID" value="VVA13332"/>
    <property type="gene ID" value="Prudul26B003419"/>
</dbReference>
<dbReference type="AlphaFoldDB" id="A0A5E4ECV4"/>
<dbReference type="OMA" id="SWHAQNM"/>
<evidence type="ECO:0000313" key="2">
    <source>
        <dbReference type="Proteomes" id="UP000327085"/>
    </source>
</evidence>
<dbReference type="EMBL" id="CABIKO010000007">
    <property type="protein sequence ID" value="VVA13332.1"/>
    <property type="molecule type" value="Genomic_DNA"/>
</dbReference>
<gene>
    <name evidence="1" type="ORF">ALMOND_2B003419</name>
</gene>
<protein>
    <submittedName>
        <fullName evidence="1">PREDICTED: PRUPE_1G245900</fullName>
    </submittedName>
</protein>
<accession>A0A5E4ECV4</accession>
<evidence type="ECO:0000313" key="1">
    <source>
        <dbReference type="EMBL" id="VVA13332.1"/>
    </source>
</evidence>
<reference evidence="2" key="1">
    <citation type="journal article" date="2020" name="Plant J.">
        <title>Transposons played a major role in the diversification between the closely related almond and peach genomes: results from the almond genome sequence.</title>
        <authorList>
            <person name="Alioto T."/>
            <person name="Alexiou K.G."/>
            <person name="Bardil A."/>
            <person name="Barteri F."/>
            <person name="Castanera R."/>
            <person name="Cruz F."/>
            <person name="Dhingra A."/>
            <person name="Duval H."/>
            <person name="Fernandez I Marti A."/>
            <person name="Frias L."/>
            <person name="Galan B."/>
            <person name="Garcia J.L."/>
            <person name="Howad W."/>
            <person name="Gomez-Garrido J."/>
            <person name="Gut M."/>
            <person name="Julca I."/>
            <person name="Morata J."/>
            <person name="Puigdomenech P."/>
            <person name="Ribeca P."/>
            <person name="Rubio Cabetas M.J."/>
            <person name="Vlasova A."/>
            <person name="Wirthensohn M."/>
            <person name="Garcia-Mas J."/>
            <person name="Gabaldon T."/>
            <person name="Casacuberta J.M."/>
            <person name="Arus P."/>
        </authorList>
    </citation>
    <scope>NUCLEOTIDE SEQUENCE [LARGE SCALE GENOMIC DNA]</scope>
    <source>
        <strain evidence="2">cv. Texas</strain>
    </source>
</reference>
<organism evidence="1 2">
    <name type="scientific">Prunus dulcis</name>
    <name type="common">Almond</name>
    <name type="synonym">Amygdalus dulcis</name>
    <dbReference type="NCBI Taxonomy" id="3755"/>
    <lineage>
        <taxon>Eukaryota</taxon>
        <taxon>Viridiplantae</taxon>
        <taxon>Streptophyta</taxon>
        <taxon>Embryophyta</taxon>
        <taxon>Tracheophyta</taxon>
        <taxon>Spermatophyta</taxon>
        <taxon>Magnoliopsida</taxon>
        <taxon>eudicotyledons</taxon>
        <taxon>Gunneridae</taxon>
        <taxon>Pentapetalae</taxon>
        <taxon>rosids</taxon>
        <taxon>fabids</taxon>
        <taxon>Rosales</taxon>
        <taxon>Rosaceae</taxon>
        <taxon>Amygdaloideae</taxon>
        <taxon>Amygdaleae</taxon>
        <taxon>Prunus</taxon>
    </lineage>
</organism>
<dbReference type="Proteomes" id="UP000327085">
    <property type="component" value="Chromosome 1"/>
</dbReference>
<proteinExistence type="predicted"/>
<name>A0A5E4ECV4_PRUDU</name>
<dbReference type="InParanoid" id="A0A5E4ECV4"/>